<feature type="region of interest" description="Disordered" evidence="2">
    <location>
        <begin position="1663"/>
        <end position="1748"/>
    </location>
</feature>
<dbReference type="CDD" id="cd00590">
    <property type="entry name" value="RRM_SF"/>
    <property type="match status" value="1"/>
</dbReference>
<feature type="compositionally biased region" description="Low complexity" evidence="2">
    <location>
        <begin position="1723"/>
        <end position="1738"/>
    </location>
</feature>
<gene>
    <name evidence="4" type="ORF">B0H63DRAFT_468525</name>
</gene>
<dbReference type="InterPro" id="IPR058925">
    <property type="entry name" value="zf-C2H2_AcuF"/>
</dbReference>
<dbReference type="InterPro" id="IPR013087">
    <property type="entry name" value="Znf_C2H2_type"/>
</dbReference>
<feature type="compositionally biased region" description="Polar residues" evidence="2">
    <location>
        <begin position="750"/>
        <end position="768"/>
    </location>
</feature>
<accession>A0AAE0U189</accession>
<keyword evidence="5" id="KW-1185">Reference proteome</keyword>
<dbReference type="PROSITE" id="PS50102">
    <property type="entry name" value="RRM"/>
    <property type="match status" value="1"/>
</dbReference>
<feature type="region of interest" description="Disordered" evidence="2">
    <location>
        <begin position="1176"/>
        <end position="1207"/>
    </location>
</feature>
<dbReference type="SMART" id="SM00355">
    <property type="entry name" value="ZnF_C2H2"/>
    <property type="match status" value="3"/>
</dbReference>
<dbReference type="EMBL" id="JAULSW010000003">
    <property type="protein sequence ID" value="KAK3386875.1"/>
    <property type="molecule type" value="Genomic_DNA"/>
</dbReference>
<dbReference type="Proteomes" id="UP001285441">
    <property type="component" value="Unassembled WGS sequence"/>
</dbReference>
<dbReference type="InterPro" id="IPR000504">
    <property type="entry name" value="RRM_dom"/>
</dbReference>
<dbReference type="PANTHER" id="PTHR35391">
    <property type="entry name" value="C2H2-TYPE DOMAIN-CONTAINING PROTEIN-RELATED"/>
    <property type="match status" value="1"/>
</dbReference>
<feature type="region of interest" description="Disordered" evidence="2">
    <location>
        <begin position="1015"/>
        <end position="1059"/>
    </location>
</feature>
<comment type="caution">
    <text evidence="4">The sequence shown here is derived from an EMBL/GenBank/DDBJ whole genome shotgun (WGS) entry which is preliminary data.</text>
</comment>
<dbReference type="InterPro" id="IPR013933">
    <property type="entry name" value="CRC_Rsc7/Swp82"/>
</dbReference>
<dbReference type="PROSITE" id="PS00028">
    <property type="entry name" value="ZINC_FINGER_C2H2_1"/>
    <property type="match status" value="1"/>
</dbReference>
<evidence type="ECO:0000313" key="5">
    <source>
        <dbReference type="Proteomes" id="UP001285441"/>
    </source>
</evidence>
<feature type="region of interest" description="Disordered" evidence="2">
    <location>
        <begin position="698"/>
        <end position="770"/>
    </location>
</feature>
<protein>
    <recommendedName>
        <fullName evidence="3">RRM domain-containing protein</fullName>
    </recommendedName>
</protein>
<feature type="compositionally biased region" description="Basic and acidic residues" evidence="2">
    <location>
        <begin position="1031"/>
        <end position="1043"/>
    </location>
</feature>
<evidence type="ECO:0000256" key="2">
    <source>
        <dbReference type="SAM" id="MobiDB-lite"/>
    </source>
</evidence>
<reference evidence="4" key="2">
    <citation type="submission" date="2023-06" db="EMBL/GenBank/DDBJ databases">
        <authorList>
            <consortium name="Lawrence Berkeley National Laboratory"/>
            <person name="Haridas S."/>
            <person name="Hensen N."/>
            <person name="Bonometti L."/>
            <person name="Westerberg I."/>
            <person name="Brannstrom I.O."/>
            <person name="Guillou S."/>
            <person name="Cros-Aarteil S."/>
            <person name="Calhoun S."/>
            <person name="Kuo A."/>
            <person name="Mondo S."/>
            <person name="Pangilinan J."/>
            <person name="Riley R."/>
            <person name="LaButti K."/>
            <person name="Andreopoulos B."/>
            <person name="Lipzen A."/>
            <person name="Chen C."/>
            <person name="Yanf M."/>
            <person name="Daum C."/>
            <person name="Ng V."/>
            <person name="Clum A."/>
            <person name="Steindorff A."/>
            <person name="Ohm R."/>
            <person name="Martin F."/>
            <person name="Silar P."/>
            <person name="Natvig D."/>
            <person name="Lalanne C."/>
            <person name="Gautier V."/>
            <person name="Ament-velasquez S.L."/>
            <person name="Kruys A."/>
            <person name="Hutchinson M.I."/>
            <person name="Powell A.J."/>
            <person name="Barry K."/>
            <person name="Miller A.N."/>
            <person name="Grigoriev I.V."/>
            <person name="Debuchy R."/>
            <person name="Gladieux P."/>
            <person name="Thoren M.H."/>
            <person name="Johannesson H."/>
        </authorList>
    </citation>
    <scope>NUCLEOTIDE SEQUENCE</scope>
    <source>
        <strain evidence="4">CBS 232.78</strain>
    </source>
</reference>
<keyword evidence="1" id="KW-0694">RNA-binding</keyword>
<evidence type="ECO:0000256" key="1">
    <source>
        <dbReference type="PROSITE-ProRule" id="PRU00176"/>
    </source>
</evidence>
<dbReference type="Pfam" id="PF00076">
    <property type="entry name" value="RRM_1"/>
    <property type="match status" value="1"/>
</dbReference>
<feature type="region of interest" description="Disordered" evidence="2">
    <location>
        <begin position="1256"/>
        <end position="1290"/>
    </location>
</feature>
<sequence>MSEIAALANSALTTFKALIASLDPSLAEAASASSHLARLKLWVGSLGAHRSSGYRSLEYRLRDASSIRDHITSLLRDVCQLIREAKSSLQGGSSQVLDKGEGDDLDDELARLLLEDEDGSSESELSQLLEDIGGVVDCLLRLSVTISNPAPHDQFKSRAGVEAIAHYEPWDIQHVRNKFTDLEPRVTERLGISLTRRRKYFKYREEHNTRLREGLEIEHETPVVVEVVGCERTTVASSLPQHLKDAESAAVPKVDAEEPVAFDFCDDQSEASGTSYAPSAANPGELRVPRIPEEYINGPFMCPFCYTMVSIDSRHAWKKHVFRDLRPYVCLDPDCTMPHEQYARRKQWARHMREEHWKTWTCSLGCSTEFDSAEKFQTHVQATHADDIATDNIRTLSNLSSHLDLSKAEGNCPLCPEFELKNSHQHESHVGNHLEQLALFALPNVLEQEDDDENDDDTEDEAFNSEANSDVDSLPAEPEVPPVLGVAGKVELTFEPFGSIPVIMRQIGGRWVSPAVQSAIFPHHLSIINDSRDSSGPQFWLTKPPDRIVIFSLEPSLSTSLPVVDDIIAALNQQSGLLNFYSEHFDNSYLMPLIPGVNDLLPILAPVQHPLLYASQNHDRPLLLAVFVCKEGVLDGIRIERLSADGLDRESLLRWLKSHFGTDFDFKLKNEGGFHVFQVPEQLASNEIAELNKLRVEGAEEKSHKSERHGDGDNSDNNSYNMDPLDGLEPDEKRTPDDVVSQASDMKDMNNVSDDASDGSIDSQTGIPSPNRHHMQAMRMAGLESLLHQLTAKNRMLNGTYKAPVRFGSGPVPSKNIGRWQKIRTMELESELEQVIAENRELVEAPGQVESTTGINSTAFPEQGAEMESKKSAETDGFSRAPTNWNLSQLQNDEAGEEKITPSGELKGGRKFRCRTFHLPHGGDRHFMLASECAQQLGYSNTFELLTLLPFLDRSADLWDKEHLISEGIITVSDITREINVVLAREMFQRFGSKIIVDGRGSKDDYYETEAHKEGLTEYNLPEDDALADSKPSDDGASEHEAESIPLDTKAASDPIDPTPPINKCRMMLGSWGHKVDTLKHEVRLLETSRQAAGNAQRVAETKNRLDLAQHQKMGWQLRLKLAEEKEKLPKALIEETRHEIERIEKSIEILVAEHERGTATVQLRAAAGGQIPLGLGSGAGSRDDTINTSDPASTSHTIRETTPDSEKHTVTNAWTCHNCGDIWSRMISVCLREECGHAKCDDCSFHVRDDAVVLEPQPHQAERDLQMSRTESHPTDTESDSDNDSIRSRRVRDVTTEAIAIFVEIIRTLPETSAVATERPLQLERVAETAATSKHDSALVRRGIRAMEILSDLSEGAATAVSEGGLESHPLRARSRLLIRVQNVVDRALLRLASLQDKVIREETEKHRSNNSTLLVSGFNPSISSAELGSHFGKYGHVNYCHILKDPLGGYPLKFAVVEMKTPEMADAAQENLQGLVLRGRVLNIFRGVYNPHSDSGGQPSQQESAANDHLSMTSGNSDSESEHNHIRPDPPYRSKFSKRGEPEDEPKDVEIAGPNDFHDMRMPGIMTPYPYFNNGPESEPFASGNDDMPPDPAHQTTPSSKLVELELDDEPSSDVKSTTASDHADGRGVDNGAGASSGGFPPGFDPSIYPTLAEAFLEAEQLQTSRTPQRASNLTSSFNLPKEKKVREEEQWHQVALPGRSTTTAALPVAAPSEEGGEHLPSSSAAAAAAPGGSSSHDVNSHRPIRYREGGQISTRFLVGPLPGEDDDWKLRYFQIISPDILEYKRVDFLPPTTNGGPMEFVIDFDGWLGAIPLEEGTRVDRVAVRHSKQFDFDSGKFRSEPEGGSTEEDTYIYSAIRIRGPATTEADEEEEDDDSGHTRILVAADRKARDWWVATLQQLVSSMSDSQDGDRIGEA</sequence>
<dbReference type="SMART" id="SM00360">
    <property type="entry name" value="RRM"/>
    <property type="match status" value="1"/>
</dbReference>
<evidence type="ECO:0000259" key="3">
    <source>
        <dbReference type="PROSITE" id="PS50102"/>
    </source>
</evidence>
<dbReference type="InterPro" id="IPR035979">
    <property type="entry name" value="RBD_domain_sf"/>
</dbReference>
<feature type="region of interest" description="Disordered" evidence="2">
    <location>
        <begin position="449"/>
        <end position="480"/>
    </location>
</feature>
<feature type="compositionally biased region" description="Acidic residues" evidence="2">
    <location>
        <begin position="449"/>
        <end position="463"/>
    </location>
</feature>
<feature type="compositionally biased region" description="Basic and acidic residues" evidence="2">
    <location>
        <begin position="1198"/>
        <end position="1207"/>
    </location>
</feature>
<dbReference type="InterPro" id="IPR012677">
    <property type="entry name" value="Nucleotide-bd_a/b_plait_sf"/>
</dbReference>
<organism evidence="4 5">
    <name type="scientific">Podospora didyma</name>
    <dbReference type="NCBI Taxonomy" id="330526"/>
    <lineage>
        <taxon>Eukaryota</taxon>
        <taxon>Fungi</taxon>
        <taxon>Dikarya</taxon>
        <taxon>Ascomycota</taxon>
        <taxon>Pezizomycotina</taxon>
        <taxon>Sordariomycetes</taxon>
        <taxon>Sordariomycetidae</taxon>
        <taxon>Sordariales</taxon>
        <taxon>Podosporaceae</taxon>
        <taxon>Podospora</taxon>
    </lineage>
</organism>
<feature type="compositionally biased region" description="Polar residues" evidence="2">
    <location>
        <begin position="1663"/>
        <end position="1681"/>
    </location>
</feature>
<dbReference type="Pfam" id="PF26082">
    <property type="entry name" value="zf-C2H2_AcuF"/>
    <property type="match status" value="1"/>
</dbReference>
<proteinExistence type="predicted"/>
<dbReference type="Gene3D" id="3.30.70.330">
    <property type="match status" value="1"/>
</dbReference>
<feature type="compositionally biased region" description="Polar residues" evidence="2">
    <location>
        <begin position="1187"/>
        <end position="1197"/>
    </location>
</feature>
<feature type="compositionally biased region" description="Basic and acidic residues" evidence="2">
    <location>
        <begin position="1522"/>
        <end position="1534"/>
    </location>
</feature>
<evidence type="ECO:0000313" key="4">
    <source>
        <dbReference type="EMBL" id="KAK3386875.1"/>
    </source>
</evidence>
<feature type="compositionally biased region" description="Basic and acidic residues" evidence="2">
    <location>
        <begin position="1683"/>
        <end position="1694"/>
    </location>
</feature>
<feature type="compositionally biased region" description="Polar residues" evidence="2">
    <location>
        <begin position="1494"/>
        <end position="1520"/>
    </location>
</feature>
<feature type="compositionally biased region" description="Basic and acidic residues" evidence="2">
    <location>
        <begin position="1261"/>
        <end position="1277"/>
    </location>
</feature>
<feature type="compositionally biased region" description="Basic and acidic residues" evidence="2">
    <location>
        <begin position="698"/>
        <end position="712"/>
    </location>
</feature>
<reference evidence="4" key="1">
    <citation type="journal article" date="2023" name="Mol. Phylogenet. Evol.">
        <title>Genome-scale phylogeny and comparative genomics of the fungal order Sordariales.</title>
        <authorList>
            <person name="Hensen N."/>
            <person name="Bonometti L."/>
            <person name="Westerberg I."/>
            <person name="Brannstrom I.O."/>
            <person name="Guillou S."/>
            <person name="Cros-Aarteil S."/>
            <person name="Calhoun S."/>
            <person name="Haridas S."/>
            <person name="Kuo A."/>
            <person name="Mondo S."/>
            <person name="Pangilinan J."/>
            <person name="Riley R."/>
            <person name="LaButti K."/>
            <person name="Andreopoulos B."/>
            <person name="Lipzen A."/>
            <person name="Chen C."/>
            <person name="Yan M."/>
            <person name="Daum C."/>
            <person name="Ng V."/>
            <person name="Clum A."/>
            <person name="Steindorff A."/>
            <person name="Ohm R.A."/>
            <person name="Martin F."/>
            <person name="Silar P."/>
            <person name="Natvig D.O."/>
            <person name="Lalanne C."/>
            <person name="Gautier V."/>
            <person name="Ament-Velasquez S.L."/>
            <person name="Kruys A."/>
            <person name="Hutchinson M.I."/>
            <person name="Powell A.J."/>
            <person name="Barry K."/>
            <person name="Miller A.N."/>
            <person name="Grigoriev I.V."/>
            <person name="Debuchy R."/>
            <person name="Gladieux P."/>
            <person name="Hiltunen Thoren M."/>
            <person name="Johannesson H."/>
        </authorList>
    </citation>
    <scope>NUCLEOTIDE SEQUENCE</scope>
    <source>
        <strain evidence="4">CBS 232.78</strain>
    </source>
</reference>
<dbReference type="GO" id="GO:0003723">
    <property type="term" value="F:RNA binding"/>
    <property type="evidence" value="ECO:0007669"/>
    <property type="project" value="UniProtKB-UniRule"/>
</dbReference>
<name>A0AAE0U189_9PEZI</name>
<dbReference type="SUPFAM" id="SSF54928">
    <property type="entry name" value="RNA-binding domain, RBD"/>
    <property type="match status" value="1"/>
</dbReference>
<dbReference type="Pfam" id="PF08624">
    <property type="entry name" value="CRC_subunit"/>
    <property type="match status" value="1"/>
</dbReference>
<dbReference type="PANTHER" id="PTHR35391:SF7">
    <property type="entry name" value="C2H2-TYPE DOMAIN-CONTAINING PROTEIN"/>
    <property type="match status" value="1"/>
</dbReference>
<feature type="domain" description="RRM" evidence="3">
    <location>
        <begin position="1413"/>
        <end position="1486"/>
    </location>
</feature>
<feature type="region of interest" description="Disordered" evidence="2">
    <location>
        <begin position="1492"/>
        <end position="1648"/>
    </location>
</feature>
<feature type="compositionally biased region" description="Gly residues" evidence="2">
    <location>
        <begin position="1631"/>
        <end position="1643"/>
    </location>
</feature>